<keyword evidence="11" id="KW-1185">Reference proteome</keyword>
<keyword evidence="5" id="KW-0547">Nucleotide-binding</keyword>
<evidence type="ECO:0000256" key="4">
    <source>
        <dbReference type="ARBA" id="ARBA00022679"/>
    </source>
</evidence>
<dbReference type="GO" id="GO:0003848">
    <property type="term" value="F:2-amino-4-hydroxy-6-hydroxymethyldihydropteridine diphosphokinase activity"/>
    <property type="evidence" value="ECO:0007669"/>
    <property type="project" value="UniProtKB-EC"/>
</dbReference>
<dbReference type="NCBIfam" id="TIGR01498">
    <property type="entry name" value="folK"/>
    <property type="match status" value="1"/>
</dbReference>
<dbReference type="GO" id="GO:0046656">
    <property type="term" value="P:folic acid biosynthetic process"/>
    <property type="evidence" value="ECO:0007669"/>
    <property type="project" value="UniProtKB-KW"/>
</dbReference>
<dbReference type="SMART" id="SM00905">
    <property type="entry name" value="FolB"/>
    <property type="match status" value="1"/>
</dbReference>
<dbReference type="Proteomes" id="UP001319921">
    <property type="component" value="Chromosome"/>
</dbReference>
<dbReference type="NCBIfam" id="TIGR00526">
    <property type="entry name" value="folB_dom"/>
    <property type="match status" value="1"/>
</dbReference>
<gene>
    <name evidence="10" type="primary">folA</name>
    <name evidence="10" type="ORF">SACC_24550</name>
</gene>
<name>A0AAQ4CUF7_9CREN</name>
<evidence type="ECO:0000256" key="5">
    <source>
        <dbReference type="ARBA" id="ARBA00022741"/>
    </source>
</evidence>
<dbReference type="PANTHER" id="PTHR43071">
    <property type="entry name" value="2-AMINO-4-HYDROXY-6-HYDROXYMETHYLDIHYDROPTERIDINE PYROPHOSPHOKINASE"/>
    <property type="match status" value="1"/>
</dbReference>
<dbReference type="KEGG" id="scas:SACC_24550"/>
<dbReference type="SUPFAM" id="SSF55083">
    <property type="entry name" value="6-hydroxymethyl-7,8-dihydropterin pyrophosphokinase, HPPK"/>
    <property type="match status" value="1"/>
</dbReference>
<evidence type="ECO:0000256" key="7">
    <source>
        <dbReference type="ARBA" id="ARBA00022840"/>
    </source>
</evidence>
<dbReference type="SUPFAM" id="SSF55620">
    <property type="entry name" value="Tetrahydrobiopterin biosynthesis enzymes-like"/>
    <property type="match status" value="1"/>
</dbReference>
<dbReference type="GO" id="GO:0004150">
    <property type="term" value="F:dihydroneopterin aldolase activity"/>
    <property type="evidence" value="ECO:0007669"/>
    <property type="project" value="InterPro"/>
</dbReference>
<dbReference type="CDD" id="cd00483">
    <property type="entry name" value="HPPK"/>
    <property type="match status" value="1"/>
</dbReference>
<feature type="domain" description="Dihydroneopterin aldolase/epimerase" evidence="9">
    <location>
        <begin position="3"/>
        <end position="113"/>
    </location>
</feature>
<dbReference type="NCBIfam" id="TIGR00525">
    <property type="entry name" value="folB"/>
    <property type="match status" value="1"/>
</dbReference>
<evidence type="ECO:0000256" key="2">
    <source>
        <dbReference type="ARBA" id="ARBA00009640"/>
    </source>
</evidence>
<keyword evidence="8" id="KW-0289">Folate biosynthesis</keyword>
<dbReference type="Gene3D" id="3.30.70.560">
    <property type="entry name" value="7,8-Dihydro-6-hydroxymethylpterin-pyrophosphokinase HPPK"/>
    <property type="match status" value="1"/>
</dbReference>
<dbReference type="GO" id="GO:0016301">
    <property type="term" value="F:kinase activity"/>
    <property type="evidence" value="ECO:0007669"/>
    <property type="project" value="UniProtKB-KW"/>
</dbReference>
<dbReference type="PANTHER" id="PTHR43071:SF1">
    <property type="entry name" value="2-AMINO-4-HYDROXY-6-HYDROXYMETHYLDIHYDROPTERIDINE PYROPHOSPHOKINASE"/>
    <property type="match status" value="1"/>
</dbReference>
<dbReference type="InterPro" id="IPR043133">
    <property type="entry name" value="GTP-CH-I_C/QueF"/>
</dbReference>
<dbReference type="AlphaFoldDB" id="A0AAQ4CUF7"/>
<dbReference type="EMBL" id="AP025226">
    <property type="protein sequence ID" value="BDB99438.1"/>
    <property type="molecule type" value="Genomic_DNA"/>
</dbReference>
<dbReference type="GeneID" id="68867176"/>
<dbReference type="EC" id="2.7.6.3" evidence="3"/>
<sequence>MKIIIEDLRVSTIIGVNPDERINKQEVSIDIHIWSDLSEGIRSDSIENTVDYKIIKKEIISYVENSSFNLLETLAYKIGKVILQDNRIRKVKVKVNKPGALTYAKNVAVEVTLKRRNNLAKAYIAIGSNIDPETNVKKALLILKNRMRITKLSTVYLTKAIPPTQPDYYNCVVETITNLDPVHIKFEILRKIEEELGRVRGIDKYSPRTIDLDLVLYGNLVINKNDLILPDPEIEKRAFIAIPMYELNNDLVIPGLNKALKEIVKKFTKNEMIPLEDYTYKLKRELGI</sequence>
<reference evidence="10 11" key="1">
    <citation type="journal article" date="2022" name="Microbiol. Resour. Announc.">
        <title>Complete Genome Sequence of the Hyperthermophilic and Acidophilic Archaeon Saccharolobus caldissimus Strain HS-3T.</title>
        <authorList>
            <person name="Sakai H.D."/>
            <person name="Kurosawa N."/>
        </authorList>
    </citation>
    <scope>NUCLEOTIDE SEQUENCE [LARGE SCALE GENOMIC DNA]</scope>
    <source>
        <strain evidence="10 11">JCM32116</strain>
    </source>
</reference>
<accession>A0AAQ4CUF7</accession>
<evidence type="ECO:0000313" key="10">
    <source>
        <dbReference type="EMBL" id="BDB99438.1"/>
    </source>
</evidence>
<organism evidence="10 11">
    <name type="scientific">Saccharolobus caldissimus</name>
    <dbReference type="NCBI Taxonomy" id="1702097"/>
    <lineage>
        <taxon>Archaea</taxon>
        <taxon>Thermoproteota</taxon>
        <taxon>Thermoprotei</taxon>
        <taxon>Sulfolobales</taxon>
        <taxon>Sulfolobaceae</taxon>
        <taxon>Saccharolobus</taxon>
    </lineage>
</organism>
<dbReference type="InterPro" id="IPR000550">
    <property type="entry name" value="Hppk"/>
</dbReference>
<dbReference type="InterPro" id="IPR006156">
    <property type="entry name" value="Dihydroneopterin_aldolase"/>
</dbReference>
<dbReference type="Pfam" id="PF02152">
    <property type="entry name" value="FolB"/>
    <property type="match status" value="1"/>
</dbReference>
<evidence type="ECO:0000313" key="11">
    <source>
        <dbReference type="Proteomes" id="UP001319921"/>
    </source>
</evidence>
<proteinExistence type="inferred from homology"/>
<dbReference type="InterPro" id="IPR035907">
    <property type="entry name" value="Hppk_sf"/>
</dbReference>
<dbReference type="Pfam" id="PF01288">
    <property type="entry name" value="HPPK"/>
    <property type="match status" value="1"/>
</dbReference>
<keyword evidence="6" id="KW-0418">Kinase</keyword>
<keyword evidence="7" id="KW-0067">ATP-binding</keyword>
<comment type="pathway">
    <text evidence="1">Cofactor biosynthesis; tetrahydrofolate biosynthesis; 2-amino-4-hydroxy-6-hydroxymethyl-7,8-dihydropteridine diphosphate from 7,8-dihydroneopterin triphosphate: step 4/4.</text>
</comment>
<keyword evidence="4" id="KW-0808">Transferase</keyword>
<evidence type="ECO:0000259" key="9">
    <source>
        <dbReference type="SMART" id="SM00905"/>
    </source>
</evidence>
<comment type="similarity">
    <text evidence="2">In the N-terminal section; belongs to the DHNA family.</text>
</comment>
<evidence type="ECO:0000256" key="8">
    <source>
        <dbReference type="ARBA" id="ARBA00022909"/>
    </source>
</evidence>
<protein>
    <recommendedName>
        <fullName evidence="3">2-amino-4-hydroxy-6-hydroxymethyldihydropteridine diphosphokinase</fullName>
        <ecNumber evidence="3">2.7.6.3</ecNumber>
    </recommendedName>
</protein>
<dbReference type="RefSeq" id="WP_229569753.1">
    <property type="nucleotide sequence ID" value="NZ_AP025226.1"/>
</dbReference>
<evidence type="ECO:0000256" key="3">
    <source>
        <dbReference type="ARBA" id="ARBA00013253"/>
    </source>
</evidence>
<dbReference type="CDD" id="cd00534">
    <property type="entry name" value="DHNA_DHNTPE"/>
    <property type="match status" value="1"/>
</dbReference>
<evidence type="ECO:0000256" key="1">
    <source>
        <dbReference type="ARBA" id="ARBA00005051"/>
    </source>
</evidence>
<evidence type="ECO:0000256" key="6">
    <source>
        <dbReference type="ARBA" id="ARBA00022777"/>
    </source>
</evidence>
<dbReference type="InterPro" id="IPR006157">
    <property type="entry name" value="FolB_dom"/>
</dbReference>
<dbReference type="Gene3D" id="3.30.1130.10">
    <property type="match status" value="1"/>
</dbReference>
<dbReference type="GO" id="GO:0005524">
    <property type="term" value="F:ATP binding"/>
    <property type="evidence" value="ECO:0007669"/>
    <property type="project" value="UniProtKB-KW"/>
</dbReference>